<evidence type="ECO:0000256" key="1">
    <source>
        <dbReference type="SAM" id="MobiDB-lite"/>
    </source>
</evidence>
<sequence length="126" mass="13122">MSSSYQRSSRAEASSSSTSSGSNGGTTAVSSSKSPHSESLLIDGNLVNHDTAAATALSDFLRTSANEPISRPSSAASMRIRVDKPSAESISGRALYTHVPTGFEEDPLLHPYDSDENTTDAGVRSS</sequence>
<proteinExistence type="predicted"/>
<dbReference type="EMBL" id="CCFA01000873">
    <property type="protein sequence ID" value="CDR99265.1"/>
    <property type="molecule type" value="Genomic_DNA"/>
</dbReference>
<reference evidence="3" key="1">
    <citation type="submission" date="2014-06" db="EMBL/GenBank/DDBJ databases">
        <authorList>
            <person name="Berkman P.J."/>
        </authorList>
    </citation>
    <scope>NUCLEOTIDE SEQUENCE [LARGE SCALE GENOMIC DNA]</scope>
</reference>
<dbReference type="Proteomes" id="UP000242770">
    <property type="component" value="Unassembled WGS sequence"/>
</dbReference>
<protein>
    <submittedName>
        <fullName evidence="2">Uncharacterized protein</fullName>
    </submittedName>
</protein>
<organism evidence="2 3">
    <name type="scientific">Sporisorium scitamineum</name>
    <dbReference type="NCBI Taxonomy" id="49012"/>
    <lineage>
        <taxon>Eukaryota</taxon>
        <taxon>Fungi</taxon>
        <taxon>Dikarya</taxon>
        <taxon>Basidiomycota</taxon>
        <taxon>Ustilaginomycotina</taxon>
        <taxon>Ustilaginomycetes</taxon>
        <taxon>Ustilaginales</taxon>
        <taxon>Ustilaginaceae</taxon>
        <taxon>Sporisorium</taxon>
    </lineage>
</organism>
<dbReference type="AlphaFoldDB" id="A0A0F7RSS0"/>
<evidence type="ECO:0000313" key="3">
    <source>
        <dbReference type="Proteomes" id="UP000242770"/>
    </source>
</evidence>
<dbReference type="STRING" id="49012.A0A0F7RSS0"/>
<feature type="region of interest" description="Disordered" evidence="1">
    <location>
        <begin position="103"/>
        <end position="126"/>
    </location>
</feature>
<feature type="non-terminal residue" evidence="2">
    <location>
        <position position="126"/>
    </location>
</feature>
<accession>A0A0F7RSS0</accession>
<feature type="compositionally biased region" description="Polar residues" evidence="1">
    <location>
        <begin position="61"/>
        <end position="76"/>
    </location>
</feature>
<feature type="region of interest" description="Disordered" evidence="1">
    <location>
        <begin position="61"/>
        <end position="88"/>
    </location>
</feature>
<name>A0A0F7RSS0_9BASI</name>
<keyword evidence="3" id="KW-1185">Reference proteome</keyword>
<feature type="compositionally biased region" description="Low complexity" evidence="1">
    <location>
        <begin position="1"/>
        <end position="39"/>
    </location>
</feature>
<evidence type="ECO:0000313" key="2">
    <source>
        <dbReference type="EMBL" id="CDR99265.1"/>
    </source>
</evidence>
<gene>
    <name evidence="2" type="primary">SSCI17090.1</name>
</gene>
<feature type="region of interest" description="Disordered" evidence="1">
    <location>
        <begin position="1"/>
        <end position="42"/>
    </location>
</feature>